<reference evidence="2 3" key="1">
    <citation type="journal article" date="2010" name="Science">
        <title>Genomic comparison of the ants Camponotus floridanus and Harpegnathos saltator.</title>
        <authorList>
            <person name="Bonasio R."/>
            <person name="Zhang G."/>
            <person name="Ye C."/>
            <person name="Mutti N.S."/>
            <person name="Fang X."/>
            <person name="Qin N."/>
            <person name="Donahue G."/>
            <person name="Yang P."/>
            <person name="Li Q."/>
            <person name="Li C."/>
            <person name="Zhang P."/>
            <person name="Huang Z."/>
            <person name="Berger S.L."/>
            <person name="Reinberg D."/>
            <person name="Wang J."/>
            <person name="Liebig J."/>
        </authorList>
    </citation>
    <scope>NUCLEOTIDE SEQUENCE [LARGE SCALE GENOMIC DNA]</scope>
    <source>
        <strain evidence="2 3">R22 G/1</strain>
    </source>
</reference>
<name>E2BTW4_HARSA</name>
<protein>
    <submittedName>
        <fullName evidence="2">Uncharacterized protein</fullName>
    </submittedName>
</protein>
<accession>E2BTW4</accession>
<dbReference type="Proteomes" id="UP000008237">
    <property type="component" value="Unassembled WGS sequence"/>
</dbReference>
<evidence type="ECO:0000256" key="1">
    <source>
        <dbReference type="SAM" id="MobiDB-lite"/>
    </source>
</evidence>
<proteinExistence type="predicted"/>
<organism evidence="3">
    <name type="scientific">Harpegnathos saltator</name>
    <name type="common">Jerdon's jumping ant</name>
    <dbReference type="NCBI Taxonomy" id="610380"/>
    <lineage>
        <taxon>Eukaryota</taxon>
        <taxon>Metazoa</taxon>
        <taxon>Ecdysozoa</taxon>
        <taxon>Arthropoda</taxon>
        <taxon>Hexapoda</taxon>
        <taxon>Insecta</taxon>
        <taxon>Pterygota</taxon>
        <taxon>Neoptera</taxon>
        <taxon>Endopterygota</taxon>
        <taxon>Hymenoptera</taxon>
        <taxon>Apocrita</taxon>
        <taxon>Aculeata</taxon>
        <taxon>Formicoidea</taxon>
        <taxon>Formicidae</taxon>
        <taxon>Ponerinae</taxon>
        <taxon>Ponerini</taxon>
        <taxon>Harpegnathos</taxon>
    </lineage>
</organism>
<keyword evidence="3" id="KW-1185">Reference proteome</keyword>
<dbReference type="InParanoid" id="E2BTW4"/>
<dbReference type="AlphaFoldDB" id="E2BTW4"/>
<gene>
    <name evidence="2" type="ORF">EAI_11896</name>
</gene>
<dbReference type="EMBL" id="GL450531">
    <property type="protein sequence ID" value="EFN80863.1"/>
    <property type="molecule type" value="Genomic_DNA"/>
</dbReference>
<evidence type="ECO:0000313" key="2">
    <source>
        <dbReference type="EMBL" id="EFN80863.1"/>
    </source>
</evidence>
<evidence type="ECO:0000313" key="3">
    <source>
        <dbReference type="Proteomes" id="UP000008237"/>
    </source>
</evidence>
<feature type="region of interest" description="Disordered" evidence="1">
    <location>
        <begin position="1"/>
        <end position="49"/>
    </location>
</feature>
<sequence length="136" mass="14658">MTTAGPPAGDNDGTVSCQKVERDTSGVGNQNSGIVPFGDQPNPIHSPIRRGPALANWPLKCPFRSPALSPHYAQINTRSRASALKLSRVSLPEPGVGEPEATQPLSVCWRRSSCPEIMSDRIDILAEVLRNCRECP</sequence>